<keyword evidence="5" id="KW-0539">Nucleus</keyword>
<comment type="subcellular location">
    <subcellularLocation>
        <location evidence="2">Cytoplasm</location>
    </subcellularLocation>
    <subcellularLocation>
        <location evidence="1">Nucleus</location>
    </subcellularLocation>
</comment>
<dbReference type="CDD" id="cd14820">
    <property type="entry name" value="TRAX"/>
    <property type="match status" value="1"/>
</dbReference>
<feature type="binding site" evidence="6">
    <location>
        <position position="145"/>
    </location>
    <ligand>
        <name>Mg(2+)</name>
        <dbReference type="ChEBI" id="CHEBI:18420"/>
    </ligand>
</feature>
<keyword evidence="9" id="KW-1185">Reference proteome</keyword>
<dbReference type="GO" id="GO:0005737">
    <property type="term" value="C:cytoplasm"/>
    <property type="evidence" value="ECO:0007669"/>
    <property type="project" value="UniProtKB-SubCell"/>
</dbReference>
<keyword evidence="6" id="KW-0479">Metal-binding</keyword>
<evidence type="ECO:0000256" key="6">
    <source>
        <dbReference type="PIRSR" id="PIRSR602848-1"/>
    </source>
</evidence>
<dbReference type="PANTHER" id="PTHR10741">
    <property type="entry name" value="TRANSLIN AND TRANSLIN ASSOCIATED PROTEIN X"/>
    <property type="match status" value="1"/>
</dbReference>
<name>A0A7R8D3G6_LEPSM</name>
<dbReference type="InterPro" id="IPR016068">
    <property type="entry name" value="Translin_N"/>
</dbReference>
<dbReference type="Proteomes" id="UP000675881">
    <property type="component" value="Chromosome 8"/>
</dbReference>
<feature type="binding site" evidence="6">
    <location>
        <position position="293"/>
    </location>
    <ligand>
        <name>Mg(2+)</name>
        <dbReference type="ChEBI" id="CHEBI:18420"/>
    </ligand>
</feature>
<dbReference type="AlphaFoldDB" id="A0A7R8D3G6"/>
<comment type="similarity">
    <text evidence="3">Belongs to the translin family.</text>
</comment>
<sequence>MVVKINYRGKKEGRSHHHHHHHHSKTSGGGDGQNNSSSSVLPEDLANRPIVQMFYGLSNELDQRHDKYERIVKLCRDITIESKRIIFHLHRIQKVEEEMSTLLEVEERLKKIRSTHWIQVAKELEGESPFQFLRAYTGGLQEYIEAVSFYHFLRYNELVFRETAEEQANDRYLSFENIDESMMNLSTTRHTASAMSLSFMGSDGKVAPLLWFPVGYRLTGFHYVTTLEENLLLWIKGNITDVQSDLIFEREEVFNDNALDVSSKEELGTKRKPLLVTVPRTDFILGIADLTGEVMRRVINSIGFGDTETCFKLTNFLHDVYYGFKLFDGLTLENRELRSKSYTMLNSLKKCEAACYTINLRGSEIPKHMFAEILYKNERDEVESLSRIQWTSLKIGFGQVVRDLIAPYRKKTYNEMK</sequence>
<organism evidence="8 9">
    <name type="scientific">Lepeophtheirus salmonis</name>
    <name type="common">Salmon louse</name>
    <name type="synonym">Caligus salmonis</name>
    <dbReference type="NCBI Taxonomy" id="72036"/>
    <lineage>
        <taxon>Eukaryota</taxon>
        <taxon>Metazoa</taxon>
        <taxon>Ecdysozoa</taxon>
        <taxon>Arthropoda</taxon>
        <taxon>Crustacea</taxon>
        <taxon>Multicrustacea</taxon>
        <taxon>Hexanauplia</taxon>
        <taxon>Copepoda</taxon>
        <taxon>Siphonostomatoida</taxon>
        <taxon>Caligidae</taxon>
        <taxon>Lepeophtheirus</taxon>
    </lineage>
</organism>
<dbReference type="GO" id="GO:0005634">
    <property type="term" value="C:nucleus"/>
    <property type="evidence" value="ECO:0007669"/>
    <property type="project" value="UniProtKB-SubCell"/>
</dbReference>
<gene>
    <name evidence="8" type="ORF">LSAA_13930</name>
</gene>
<protein>
    <submittedName>
        <fullName evidence="8">(salmon louse) hypothetical protein</fullName>
    </submittedName>
</protein>
<evidence type="ECO:0000256" key="7">
    <source>
        <dbReference type="SAM" id="MobiDB-lite"/>
    </source>
</evidence>
<evidence type="ECO:0000256" key="3">
    <source>
        <dbReference type="ARBA" id="ARBA00005902"/>
    </source>
</evidence>
<dbReference type="Gene3D" id="1.20.58.200">
    <property type="entry name" value="Translin, domain 2"/>
    <property type="match status" value="1"/>
</dbReference>
<accession>A0A7R8D3G6</accession>
<dbReference type="Gene3D" id="1.20.58.190">
    <property type="entry name" value="Translin, domain 1"/>
    <property type="match status" value="1"/>
</dbReference>
<evidence type="ECO:0000313" key="8">
    <source>
        <dbReference type="EMBL" id="CAF3016800.1"/>
    </source>
</evidence>
<reference evidence="8" key="1">
    <citation type="submission" date="2021-02" db="EMBL/GenBank/DDBJ databases">
        <authorList>
            <person name="Bekaert M."/>
        </authorList>
    </citation>
    <scope>NUCLEOTIDE SEQUENCE</scope>
    <source>
        <strain evidence="8">IoA-00</strain>
    </source>
</reference>
<dbReference type="GO" id="GO:0046872">
    <property type="term" value="F:metal ion binding"/>
    <property type="evidence" value="ECO:0007669"/>
    <property type="project" value="UniProtKB-KW"/>
</dbReference>
<dbReference type="GO" id="GO:0043565">
    <property type="term" value="F:sequence-specific DNA binding"/>
    <property type="evidence" value="ECO:0007669"/>
    <property type="project" value="InterPro"/>
</dbReference>
<evidence type="ECO:0000313" key="9">
    <source>
        <dbReference type="Proteomes" id="UP000675881"/>
    </source>
</evidence>
<evidence type="ECO:0000256" key="4">
    <source>
        <dbReference type="ARBA" id="ARBA00022490"/>
    </source>
</evidence>
<dbReference type="InterPro" id="IPR016069">
    <property type="entry name" value="Translin_C"/>
</dbReference>
<dbReference type="OrthoDB" id="31005at2759"/>
<feature type="compositionally biased region" description="Basic residues" evidence="7">
    <location>
        <begin position="7"/>
        <end position="25"/>
    </location>
</feature>
<dbReference type="EMBL" id="HG994587">
    <property type="protein sequence ID" value="CAF3016800.1"/>
    <property type="molecule type" value="Genomic_DNA"/>
</dbReference>
<dbReference type="SUPFAM" id="SSF74784">
    <property type="entry name" value="Translin"/>
    <property type="match status" value="1"/>
</dbReference>
<evidence type="ECO:0000256" key="5">
    <source>
        <dbReference type="ARBA" id="ARBA00023242"/>
    </source>
</evidence>
<keyword evidence="4" id="KW-0963">Cytoplasm</keyword>
<evidence type="ECO:0000256" key="2">
    <source>
        <dbReference type="ARBA" id="ARBA00004496"/>
    </source>
</evidence>
<dbReference type="InterPro" id="IPR002848">
    <property type="entry name" value="Translin_fam"/>
</dbReference>
<dbReference type="InterPro" id="IPR036081">
    <property type="entry name" value="Translin_sf"/>
</dbReference>
<feature type="region of interest" description="Disordered" evidence="7">
    <location>
        <begin position="1"/>
        <end position="41"/>
    </location>
</feature>
<keyword evidence="6" id="KW-0460">Magnesium</keyword>
<proteinExistence type="inferred from homology"/>
<dbReference type="FunFam" id="1.20.58.200:FF:000001">
    <property type="entry name" value="Translin-associated factor X"/>
    <property type="match status" value="1"/>
</dbReference>
<dbReference type="Pfam" id="PF01997">
    <property type="entry name" value="Translin"/>
    <property type="match status" value="1"/>
</dbReference>
<evidence type="ECO:0000256" key="1">
    <source>
        <dbReference type="ARBA" id="ARBA00004123"/>
    </source>
</evidence>